<organism evidence="2">
    <name type="scientific">bioreactor metagenome</name>
    <dbReference type="NCBI Taxonomy" id="1076179"/>
    <lineage>
        <taxon>unclassified sequences</taxon>
        <taxon>metagenomes</taxon>
        <taxon>ecological metagenomes</taxon>
    </lineage>
</organism>
<sequence>MGGHDLGEARILRQEAVAWVNRLSARDLRRSDDRGNVQVALGRSRRPDADAFVGQPHPHGAGVALRVDRHGRDTHLLAGPMDSQGDPAAIGDEDFAEHAFLRRLNRPRALRAQGNLTASLRPGGTGHRDRR</sequence>
<evidence type="ECO:0000313" key="2">
    <source>
        <dbReference type="EMBL" id="MPN33073.1"/>
    </source>
</evidence>
<dbReference type="EMBL" id="VSSQ01085402">
    <property type="protein sequence ID" value="MPN33073.1"/>
    <property type="molecule type" value="Genomic_DNA"/>
</dbReference>
<dbReference type="AlphaFoldDB" id="A0A645HBA6"/>
<proteinExistence type="predicted"/>
<name>A0A645HBA6_9ZZZZ</name>
<feature type="region of interest" description="Disordered" evidence="1">
    <location>
        <begin position="111"/>
        <end position="131"/>
    </location>
</feature>
<protein>
    <submittedName>
        <fullName evidence="2">Uncharacterized protein</fullName>
    </submittedName>
</protein>
<feature type="region of interest" description="Disordered" evidence="1">
    <location>
        <begin position="40"/>
        <end position="59"/>
    </location>
</feature>
<reference evidence="2" key="1">
    <citation type="submission" date="2019-08" db="EMBL/GenBank/DDBJ databases">
        <authorList>
            <person name="Kucharzyk K."/>
            <person name="Murdoch R.W."/>
            <person name="Higgins S."/>
            <person name="Loffler F."/>
        </authorList>
    </citation>
    <scope>NUCLEOTIDE SEQUENCE</scope>
</reference>
<accession>A0A645HBA6</accession>
<comment type="caution">
    <text evidence="2">The sequence shown here is derived from an EMBL/GenBank/DDBJ whole genome shotgun (WGS) entry which is preliminary data.</text>
</comment>
<evidence type="ECO:0000256" key="1">
    <source>
        <dbReference type="SAM" id="MobiDB-lite"/>
    </source>
</evidence>
<gene>
    <name evidence="2" type="ORF">SDC9_180556</name>
</gene>